<gene>
    <name evidence="10" type="ORF">GCM10023116_00480</name>
</gene>
<dbReference type="NCBIfam" id="TIGR03426">
    <property type="entry name" value="shape_MreD"/>
    <property type="match status" value="1"/>
</dbReference>
<dbReference type="InterPro" id="IPR026034">
    <property type="entry name" value="MreD_proteobac"/>
</dbReference>
<keyword evidence="6 9" id="KW-1133">Transmembrane helix</keyword>
<feature type="transmembrane region" description="Helical" evidence="9">
    <location>
        <begin position="56"/>
        <end position="82"/>
    </location>
</feature>
<dbReference type="InterPro" id="IPR007227">
    <property type="entry name" value="Cell_shape_determining_MreD"/>
</dbReference>
<name>A0ABP8UV63_9GAMM</name>
<dbReference type="EMBL" id="BAABFL010000003">
    <property type="protein sequence ID" value="GAA4647786.1"/>
    <property type="molecule type" value="Genomic_DNA"/>
</dbReference>
<keyword evidence="3 8" id="KW-1003">Cell membrane</keyword>
<comment type="caution">
    <text evidence="10">The sequence shown here is derived from an EMBL/GenBank/DDBJ whole genome shotgun (WGS) entry which is preliminary data.</text>
</comment>
<comment type="similarity">
    <text evidence="2 8">Belongs to the MreD family.</text>
</comment>
<proteinExistence type="inferred from homology"/>
<evidence type="ECO:0000256" key="7">
    <source>
        <dbReference type="ARBA" id="ARBA00023136"/>
    </source>
</evidence>
<dbReference type="PIRSF" id="PIRSF018472">
    <property type="entry name" value="MreD_proteobac"/>
    <property type="match status" value="1"/>
</dbReference>
<comment type="subcellular location">
    <subcellularLocation>
        <location evidence="8">Cell inner membrane</location>
    </subcellularLocation>
    <subcellularLocation>
        <location evidence="1">Cell membrane</location>
        <topology evidence="1">Multi-pass membrane protein</topology>
    </subcellularLocation>
</comment>
<evidence type="ECO:0000256" key="2">
    <source>
        <dbReference type="ARBA" id="ARBA00007776"/>
    </source>
</evidence>
<dbReference type="RefSeq" id="WP_345192635.1">
    <property type="nucleotide sequence ID" value="NZ_BAABFL010000003.1"/>
</dbReference>
<evidence type="ECO:0000256" key="5">
    <source>
        <dbReference type="ARBA" id="ARBA00022960"/>
    </source>
</evidence>
<comment type="function">
    <text evidence="8">Involved in formation of the rod shape of the cell. May also contribute to regulation of formation of penicillin-binding proteins.</text>
</comment>
<evidence type="ECO:0000256" key="3">
    <source>
        <dbReference type="ARBA" id="ARBA00022475"/>
    </source>
</evidence>
<evidence type="ECO:0000256" key="8">
    <source>
        <dbReference type="PIRNR" id="PIRNR018472"/>
    </source>
</evidence>
<reference evidence="11" key="1">
    <citation type="journal article" date="2019" name="Int. J. Syst. Evol. Microbiol.">
        <title>The Global Catalogue of Microorganisms (GCM) 10K type strain sequencing project: providing services to taxonomists for standard genome sequencing and annotation.</title>
        <authorList>
            <consortium name="The Broad Institute Genomics Platform"/>
            <consortium name="The Broad Institute Genome Sequencing Center for Infectious Disease"/>
            <person name="Wu L."/>
            <person name="Ma J."/>
        </authorList>
    </citation>
    <scope>NUCLEOTIDE SEQUENCE [LARGE SCALE GENOMIC DNA]</scope>
    <source>
        <strain evidence="11">JCM 17805</strain>
    </source>
</reference>
<evidence type="ECO:0000313" key="11">
    <source>
        <dbReference type="Proteomes" id="UP001500604"/>
    </source>
</evidence>
<keyword evidence="4 9" id="KW-0812">Transmembrane</keyword>
<evidence type="ECO:0000256" key="4">
    <source>
        <dbReference type="ARBA" id="ARBA00022692"/>
    </source>
</evidence>
<dbReference type="PANTHER" id="PTHR37484:SF1">
    <property type="entry name" value="ROD SHAPE-DETERMINING PROTEIN MRED"/>
    <property type="match status" value="1"/>
</dbReference>
<protein>
    <recommendedName>
        <fullName evidence="8">Rod shape-determining protein MreD</fullName>
    </recommendedName>
</protein>
<keyword evidence="11" id="KW-1185">Reference proteome</keyword>
<dbReference type="PANTHER" id="PTHR37484">
    <property type="entry name" value="ROD SHAPE-DETERMINING PROTEIN MRED"/>
    <property type="match status" value="1"/>
</dbReference>
<evidence type="ECO:0000256" key="6">
    <source>
        <dbReference type="ARBA" id="ARBA00022989"/>
    </source>
</evidence>
<dbReference type="Pfam" id="PF04093">
    <property type="entry name" value="MreD"/>
    <property type="match status" value="1"/>
</dbReference>
<organism evidence="10 11">
    <name type="scientific">Kistimonas scapharcae</name>
    <dbReference type="NCBI Taxonomy" id="1036133"/>
    <lineage>
        <taxon>Bacteria</taxon>
        <taxon>Pseudomonadati</taxon>
        <taxon>Pseudomonadota</taxon>
        <taxon>Gammaproteobacteria</taxon>
        <taxon>Oceanospirillales</taxon>
        <taxon>Endozoicomonadaceae</taxon>
        <taxon>Kistimonas</taxon>
    </lineage>
</organism>
<keyword evidence="7 8" id="KW-0472">Membrane</keyword>
<sequence>MHRTGHHWLVWLTLLLAAVLSIIPLPPWLSLARPAWMAMAVMFWLLVLPQNYGVFFAWCIGLLMDVMLGVVLGQNAIAMLILAMATHKSYRRLRLYPLWQQTFMVLVIIGLYQLTCLWINSAVGHVQPSLIYVLPAVTSALLWPWLSLLLHSLRRRFGIV</sequence>
<accession>A0ABP8UV63</accession>
<evidence type="ECO:0000313" key="10">
    <source>
        <dbReference type="EMBL" id="GAA4647786.1"/>
    </source>
</evidence>
<dbReference type="Proteomes" id="UP001500604">
    <property type="component" value="Unassembled WGS sequence"/>
</dbReference>
<feature type="transmembrane region" description="Helical" evidence="9">
    <location>
        <begin position="129"/>
        <end position="150"/>
    </location>
</feature>
<evidence type="ECO:0000256" key="1">
    <source>
        <dbReference type="ARBA" id="ARBA00004651"/>
    </source>
</evidence>
<feature type="transmembrane region" description="Helical" evidence="9">
    <location>
        <begin position="103"/>
        <end position="123"/>
    </location>
</feature>
<keyword evidence="5 8" id="KW-0133">Cell shape</keyword>
<evidence type="ECO:0000256" key="9">
    <source>
        <dbReference type="SAM" id="Phobius"/>
    </source>
</evidence>
<keyword evidence="8" id="KW-0997">Cell inner membrane</keyword>